<organism evidence="9 10">
    <name type="scientific">Scomber scombrus</name>
    <name type="common">Atlantic mackerel</name>
    <name type="synonym">Scomber vernalis</name>
    <dbReference type="NCBI Taxonomy" id="13677"/>
    <lineage>
        <taxon>Eukaryota</taxon>
        <taxon>Metazoa</taxon>
        <taxon>Chordata</taxon>
        <taxon>Craniata</taxon>
        <taxon>Vertebrata</taxon>
        <taxon>Euteleostomi</taxon>
        <taxon>Actinopterygii</taxon>
        <taxon>Neopterygii</taxon>
        <taxon>Teleostei</taxon>
        <taxon>Neoteleostei</taxon>
        <taxon>Acanthomorphata</taxon>
        <taxon>Pelagiaria</taxon>
        <taxon>Scombriformes</taxon>
        <taxon>Scombridae</taxon>
        <taxon>Scomber</taxon>
    </lineage>
</organism>
<evidence type="ECO:0000313" key="9">
    <source>
        <dbReference type="EMBL" id="CAK6979311.1"/>
    </source>
</evidence>
<evidence type="ECO:0000256" key="1">
    <source>
        <dbReference type="ARBA" id="ARBA00004173"/>
    </source>
</evidence>
<dbReference type="CDD" id="cd20262">
    <property type="entry name" value="Complex1_LYR_LYRM2"/>
    <property type="match status" value="1"/>
</dbReference>
<dbReference type="InterPro" id="IPR008011">
    <property type="entry name" value="Complex1_LYR_dom"/>
</dbReference>
<evidence type="ECO:0000256" key="3">
    <source>
        <dbReference type="ARBA" id="ARBA00022946"/>
    </source>
</evidence>
<comment type="subcellular location">
    <subcellularLocation>
        <location evidence="1">Mitochondrion</location>
    </subcellularLocation>
</comment>
<keyword evidence="7" id="KW-0812">Transmembrane</keyword>
<dbReference type="AlphaFoldDB" id="A0AAV1Q505"/>
<keyword evidence="7" id="KW-0472">Membrane</keyword>
<keyword evidence="7" id="KW-1133">Transmembrane helix</keyword>
<gene>
    <name evidence="9" type="ORF">FSCOSCO3_A015403</name>
</gene>
<feature type="domain" description="Complex 1 LYR protein" evidence="8">
    <location>
        <begin position="1"/>
        <end position="50"/>
    </location>
</feature>
<feature type="transmembrane region" description="Helical" evidence="7">
    <location>
        <begin position="87"/>
        <end position="105"/>
    </location>
</feature>
<dbReference type="PANTHER" id="PTHR13675:SF0">
    <property type="entry name" value="LYR MOTIF-CONTAINING PROTEIN 2"/>
    <property type="match status" value="1"/>
</dbReference>
<feature type="transmembrane region" description="Helical" evidence="7">
    <location>
        <begin position="120"/>
        <end position="145"/>
    </location>
</feature>
<keyword evidence="3" id="KW-0809">Transit peptide</keyword>
<dbReference type="Pfam" id="PF05347">
    <property type="entry name" value="Complex1_LYR"/>
    <property type="match status" value="1"/>
</dbReference>
<evidence type="ECO:0000259" key="8">
    <source>
        <dbReference type="Pfam" id="PF05347"/>
    </source>
</evidence>
<sequence>MLRTIRKVPDETDRKYLRDWARDEFKRNKSATNQDAIRMMITQANNHLEELQTSLALAVRAHSHEETAGRPFRVTSLIPACRQQEEAYNAVIPSIQPAVTVIILLMDPNKNGTLDQFFDIYLYIYCFIYITQYVTAASLLHYCMYTSPVSRNWF</sequence>
<comment type="similarity">
    <text evidence="2">Belongs to the complex I LYR family.</text>
</comment>
<name>A0AAV1Q505_SCOSC</name>
<dbReference type="PANTHER" id="PTHR13675">
    <property type="entry name" value="LYR MOTIF-CONTAINING PROTEIN 2"/>
    <property type="match status" value="1"/>
</dbReference>
<comment type="caution">
    <text evidence="9">The sequence shown here is derived from an EMBL/GenBank/DDBJ whole genome shotgun (WGS) entry which is preliminary data.</text>
</comment>
<evidence type="ECO:0000256" key="2">
    <source>
        <dbReference type="ARBA" id="ARBA00009508"/>
    </source>
</evidence>
<evidence type="ECO:0000313" key="10">
    <source>
        <dbReference type="Proteomes" id="UP001314229"/>
    </source>
</evidence>
<dbReference type="EMBL" id="CAWUFR010000567">
    <property type="protein sequence ID" value="CAK6979311.1"/>
    <property type="molecule type" value="Genomic_DNA"/>
</dbReference>
<keyword evidence="10" id="KW-1185">Reference proteome</keyword>
<dbReference type="Proteomes" id="UP001314229">
    <property type="component" value="Unassembled WGS sequence"/>
</dbReference>
<dbReference type="GO" id="GO:0005739">
    <property type="term" value="C:mitochondrion"/>
    <property type="evidence" value="ECO:0007669"/>
    <property type="project" value="UniProtKB-SubCell"/>
</dbReference>
<reference evidence="9 10" key="1">
    <citation type="submission" date="2024-01" db="EMBL/GenBank/DDBJ databases">
        <authorList>
            <person name="Alioto T."/>
            <person name="Alioto T."/>
            <person name="Gomez Garrido J."/>
        </authorList>
    </citation>
    <scope>NUCLEOTIDE SEQUENCE [LARGE SCALE GENOMIC DNA]</scope>
</reference>
<evidence type="ECO:0000256" key="7">
    <source>
        <dbReference type="SAM" id="Phobius"/>
    </source>
</evidence>
<keyword evidence="4" id="KW-0496">Mitochondrion</keyword>
<proteinExistence type="inferred from homology"/>
<comment type="function">
    <text evidence="6">Involved in efficient integration of the N-module into mitochondrial respiratory chain complex I.</text>
</comment>
<protein>
    <recommendedName>
        <fullName evidence="5">LYR motif-containing protein 2</fullName>
    </recommendedName>
</protein>
<accession>A0AAV1Q505</accession>
<evidence type="ECO:0000256" key="4">
    <source>
        <dbReference type="ARBA" id="ARBA00023128"/>
    </source>
</evidence>
<evidence type="ECO:0000256" key="5">
    <source>
        <dbReference type="ARBA" id="ARBA00026235"/>
    </source>
</evidence>
<evidence type="ECO:0000256" key="6">
    <source>
        <dbReference type="ARBA" id="ARBA00044735"/>
    </source>
</evidence>
<dbReference type="InterPro" id="IPR045293">
    <property type="entry name" value="Complex1_LYR_LYRM2"/>
</dbReference>